<evidence type="ECO:0000313" key="1">
    <source>
        <dbReference type="EMBL" id="GCC49652.1"/>
    </source>
</evidence>
<feature type="non-terminal residue" evidence="1">
    <location>
        <position position="144"/>
    </location>
</feature>
<comment type="caution">
    <text evidence="1">The sequence shown here is derived from an EMBL/GenBank/DDBJ whole genome shotgun (WGS) entry which is preliminary data.</text>
</comment>
<gene>
    <name evidence="1" type="ORF">chiPu_0033815</name>
</gene>
<accession>A0A401U442</accession>
<proteinExistence type="predicted"/>
<dbReference type="Proteomes" id="UP000287033">
    <property type="component" value="Unassembled WGS sequence"/>
</dbReference>
<dbReference type="EMBL" id="BEZZ01273124">
    <property type="protein sequence ID" value="GCC49652.1"/>
    <property type="molecule type" value="Genomic_DNA"/>
</dbReference>
<protein>
    <submittedName>
        <fullName evidence="1">Uncharacterized protein</fullName>
    </submittedName>
</protein>
<organism evidence="1 2">
    <name type="scientific">Chiloscyllium punctatum</name>
    <name type="common">Brownbanded bambooshark</name>
    <name type="synonym">Hemiscyllium punctatum</name>
    <dbReference type="NCBI Taxonomy" id="137246"/>
    <lineage>
        <taxon>Eukaryota</taxon>
        <taxon>Metazoa</taxon>
        <taxon>Chordata</taxon>
        <taxon>Craniata</taxon>
        <taxon>Vertebrata</taxon>
        <taxon>Chondrichthyes</taxon>
        <taxon>Elasmobranchii</taxon>
        <taxon>Galeomorphii</taxon>
        <taxon>Galeoidea</taxon>
        <taxon>Orectolobiformes</taxon>
        <taxon>Hemiscylliidae</taxon>
        <taxon>Chiloscyllium</taxon>
    </lineage>
</organism>
<name>A0A401U442_CHIPU</name>
<evidence type="ECO:0000313" key="2">
    <source>
        <dbReference type="Proteomes" id="UP000287033"/>
    </source>
</evidence>
<keyword evidence="2" id="KW-1185">Reference proteome</keyword>
<reference evidence="1 2" key="1">
    <citation type="journal article" date="2018" name="Nat. Ecol. Evol.">
        <title>Shark genomes provide insights into elasmobranch evolution and the origin of vertebrates.</title>
        <authorList>
            <person name="Hara Y"/>
            <person name="Yamaguchi K"/>
            <person name="Onimaru K"/>
            <person name="Kadota M"/>
            <person name="Koyanagi M"/>
            <person name="Keeley SD"/>
            <person name="Tatsumi K"/>
            <person name="Tanaka K"/>
            <person name="Motone F"/>
            <person name="Kageyama Y"/>
            <person name="Nozu R"/>
            <person name="Adachi N"/>
            <person name="Nishimura O"/>
            <person name="Nakagawa R"/>
            <person name="Tanegashima C"/>
            <person name="Kiyatake I"/>
            <person name="Matsumoto R"/>
            <person name="Murakumo K"/>
            <person name="Nishida K"/>
            <person name="Terakita A"/>
            <person name="Kuratani S"/>
            <person name="Sato K"/>
            <person name="Hyodo S Kuraku.S."/>
        </authorList>
    </citation>
    <scope>NUCLEOTIDE SEQUENCE [LARGE SCALE GENOMIC DNA]</scope>
</reference>
<dbReference type="AlphaFoldDB" id="A0A401U442"/>
<sequence length="144" mass="15911">MGFADSEIQTRERHFLPVNRAEHFTDRLAPNVPPLPVLQVPPPASNLPVWRQALHFVQVYVGIGMTLLAGRYRSPLTISFQAIRASLFANAMATSFGGLRAMMSFSQGQERLSRRRISAITAVAPATKTVRNMPSPARVITPSR</sequence>